<dbReference type="EMBL" id="AFNV02000018">
    <property type="protein sequence ID" value="ERJ18521.1"/>
    <property type="molecule type" value="Genomic_DNA"/>
</dbReference>
<dbReference type="OrthoDB" id="223410at2"/>
<reference evidence="2 3" key="2">
    <citation type="journal article" date="2013" name="PLoS ONE">
        <title>INDIGO - INtegrated Data Warehouse of MIcrobial GenOmes with Examples from the Red Sea Extremophiles.</title>
        <authorList>
            <person name="Alam I."/>
            <person name="Antunes A."/>
            <person name="Kamau A.A."/>
            <person name="Ba Alawi W."/>
            <person name="Kalkatawi M."/>
            <person name="Stingl U."/>
            <person name="Bajic V.B."/>
        </authorList>
    </citation>
    <scope>NUCLEOTIDE SEQUENCE [LARGE SCALE GENOMIC DNA]</scope>
    <source>
        <strain evidence="2 3">E1L3A</strain>
    </source>
</reference>
<keyword evidence="3" id="KW-1185">Reference proteome</keyword>
<dbReference type="AlphaFoldDB" id="F7QCK6"/>
<dbReference type="Proteomes" id="UP000006242">
    <property type="component" value="Unassembled WGS sequence"/>
</dbReference>
<sequence>MINRLGVLGGSILARRLALGCVLSLAAGSASAALTAEVILPPIEAAEANASVFATPLAATGSSVYTVNVEPGTRAVPLHHFGFHTVVRKGVRDADGRWSWRSHLLDADTANDPYHTAASIGLDRKGFVHVAYDMHNLPWQYSVSAQPEAIDRFVFRGQRVSEKARWGSQNRRVEFPAPGTAAIPGTQVTYPSFFNDRDGRLYVTYRYAVRPARTWSQRLFSGGLARYDETSRSWNAIGGDLSVGRDDIQLPPGRAEYVSQPFISEPGWWVYQMRLAFDADNGMHVAWLWRRGDSGVDQNFASYAYMPAGSDTAYNAAGKRYQLPIDLAAASRVAPRRIAELAPDGLYSPARISVSADGHPVVALQSVHGPRYRSRLADGQWSDPEPVPNQAFEQHYDASGHEWAFATGLTVLRRTVDRSGRPTGAWQTLYKGDARDGTALCHTRAIPAPEGSGAVFYIHANVLDDGKCRDDRVTIVRLSTQ</sequence>
<dbReference type="RefSeq" id="WP_006914691.1">
    <property type="nucleotide sequence ID" value="NZ_AFNV02000018.1"/>
</dbReference>
<dbReference type="eggNOG" id="COG4225">
    <property type="taxonomic scope" value="Bacteria"/>
</dbReference>
<dbReference type="Pfam" id="PF15892">
    <property type="entry name" value="BNR_4"/>
    <property type="match status" value="1"/>
</dbReference>
<proteinExistence type="predicted"/>
<name>F7QCK6_9GAMM</name>
<accession>F7QCK6</accession>
<organism evidence="2 3">
    <name type="scientific">Salinisphaera shabanensis E1L3A</name>
    <dbReference type="NCBI Taxonomy" id="1033802"/>
    <lineage>
        <taxon>Bacteria</taxon>
        <taxon>Pseudomonadati</taxon>
        <taxon>Pseudomonadota</taxon>
        <taxon>Gammaproteobacteria</taxon>
        <taxon>Salinisphaerales</taxon>
        <taxon>Salinisphaeraceae</taxon>
        <taxon>Salinisphaera</taxon>
    </lineage>
</organism>
<feature type="signal peptide" evidence="1">
    <location>
        <begin position="1"/>
        <end position="32"/>
    </location>
</feature>
<gene>
    <name evidence="2" type="ORF">SSPSH_002617</name>
</gene>
<protein>
    <submittedName>
        <fullName evidence="2">Neuraminidase protein</fullName>
    </submittedName>
</protein>
<comment type="caution">
    <text evidence="2">The sequence shown here is derived from an EMBL/GenBank/DDBJ whole genome shotgun (WGS) entry which is preliminary data.</text>
</comment>
<evidence type="ECO:0000313" key="3">
    <source>
        <dbReference type="Proteomes" id="UP000006242"/>
    </source>
</evidence>
<feature type="chain" id="PRO_5003367219" evidence="1">
    <location>
        <begin position="33"/>
        <end position="481"/>
    </location>
</feature>
<dbReference type="STRING" id="1033802.SSPSH_002617"/>
<reference evidence="2 3" key="1">
    <citation type="journal article" date="2011" name="J. Bacteriol.">
        <title>Genome sequence of Salinisphaera shabanensis, a gammaproteobacterium from the harsh, variable environment of the brine-seawater interface of the Shaban Deep in the Red Sea.</title>
        <authorList>
            <person name="Antunes A."/>
            <person name="Alam I."/>
            <person name="Bajic V.B."/>
            <person name="Stingl U."/>
        </authorList>
    </citation>
    <scope>NUCLEOTIDE SEQUENCE [LARGE SCALE GENOMIC DNA]</scope>
    <source>
        <strain evidence="2 3">E1L3A</strain>
    </source>
</reference>
<evidence type="ECO:0000313" key="2">
    <source>
        <dbReference type="EMBL" id="ERJ18521.1"/>
    </source>
</evidence>
<keyword evidence="1" id="KW-0732">Signal</keyword>
<evidence type="ECO:0000256" key="1">
    <source>
        <dbReference type="SAM" id="SignalP"/>
    </source>
</evidence>